<evidence type="ECO:0000313" key="3">
    <source>
        <dbReference type="Proteomes" id="UP000249324"/>
    </source>
</evidence>
<proteinExistence type="predicted"/>
<protein>
    <submittedName>
        <fullName evidence="2">Uncharacterized protein</fullName>
    </submittedName>
</protein>
<gene>
    <name evidence="2" type="ORF">DIU77_018045</name>
</gene>
<dbReference type="EMBL" id="QGUI02000362">
    <property type="protein sequence ID" value="MFO7194148.1"/>
    <property type="molecule type" value="Genomic_DNA"/>
</dbReference>
<keyword evidence="1" id="KW-0732">Signal</keyword>
<evidence type="ECO:0000256" key="1">
    <source>
        <dbReference type="SAM" id="SignalP"/>
    </source>
</evidence>
<organism evidence="2 3">
    <name type="scientific">Thermocrispum agreste</name>
    <dbReference type="NCBI Taxonomy" id="37925"/>
    <lineage>
        <taxon>Bacteria</taxon>
        <taxon>Bacillati</taxon>
        <taxon>Actinomycetota</taxon>
        <taxon>Actinomycetes</taxon>
        <taxon>Pseudonocardiales</taxon>
        <taxon>Pseudonocardiaceae</taxon>
        <taxon>Thermocrispum</taxon>
    </lineage>
</organism>
<sequence length="148" mass="14794">MVRRLFGTALAVLSAVVMIGGTAHAEEKPMAWHSNTDVVHGRCAATLLNGRGAPLVVDADALLVEGGLPGARLGSSTVRVGDTPALYLPVGDAVELLRLNEGPLAAPSAALCAAVDDVAAAVNAVGRSTRAAVPAGSRPFAGNVLLAP</sequence>
<evidence type="ECO:0000313" key="2">
    <source>
        <dbReference type="EMBL" id="MFO7194148.1"/>
    </source>
</evidence>
<comment type="caution">
    <text evidence="2">The sequence shown here is derived from an EMBL/GenBank/DDBJ whole genome shotgun (WGS) entry which is preliminary data.</text>
</comment>
<reference evidence="2 3" key="1">
    <citation type="journal article" date="2021" name="BMC Genomics">
        <title>Genome-resolved metagenome and metatranscriptome analyses of thermophilic composting reveal key bacterial players and their metabolic interactions.</title>
        <authorList>
            <person name="Braga L.P.P."/>
            <person name="Pereira R.V."/>
            <person name="Martins L.F."/>
            <person name="Moura L.M.S."/>
            <person name="Sanchez F.B."/>
            <person name="Patane J.S.L."/>
            <person name="da Silva A.M."/>
            <person name="Setubal J.C."/>
        </authorList>
    </citation>
    <scope>NUCLEOTIDE SEQUENCE [LARGE SCALE GENOMIC DNA]</scope>
    <source>
        <strain evidence="2">ZC4RG45</strain>
    </source>
</reference>
<name>A0ABD6FJF7_9PSEU</name>
<feature type="chain" id="PRO_5044764567" evidence="1">
    <location>
        <begin position="26"/>
        <end position="148"/>
    </location>
</feature>
<feature type="signal peptide" evidence="1">
    <location>
        <begin position="1"/>
        <end position="25"/>
    </location>
</feature>
<dbReference type="AlphaFoldDB" id="A0ABD6FJF7"/>
<dbReference type="Proteomes" id="UP000249324">
    <property type="component" value="Unassembled WGS sequence"/>
</dbReference>
<accession>A0ABD6FJF7</accession>